<dbReference type="Proteomes" id="UP000269945">
    <property type="component" value="Unassembled WGS sequence"/>
</dbReference>
<feature type="non-terminal residue" evidence="1">
    <location>
        <position position="69"/>
    </location>
</feature>
<sequence>PDQSLLSLFKLPERRDSPSLSNTNLTFRGPRSADLLPLPTPQASKLLPALTFWQPIPQLFLRKKKNFFK</sequence>
<accession>A0A9X9M5A7</accession>
<reference evidence="1 2" key="1">
    <citation type="submission" date="2018-10" db="EMBL/GenBank/DDBJ databases">
        <authorList>
            <person name="Ekblom R."/>
            <person name="Jareborg N."/>
        </authorList>
    </citation>
    <scope>NUCLEOTIDE SEQUENCE [LARGE SCALE GENOMIC DNA]</scope>
    <source>
        <tissue evidence="1">Muscle</tissue>
    </source>
</reference>
<feature type="non-terminal residue" evidence="1">
    <location>
        <position position="1"/>
    </location>
</feature>
<name>A0A9X9M5A7_GULGU</name>
<evidence type="ECO:0000313" key="1">
    <source>
        <dbReference type="EMBL" id="VCX37054.1"/>
    </source>
</evidence>
<protein>
    <submittedName>
        <fullName evidence="1">Uncharacterized protein</fullName>
    </submittedName>
</protein>
<gene>
    <name evidence="1" type="ORF">BN2614_LOCUS2</name>
</gene>
<dbReference type="EMBL" id="CYRY02042981">
    <property type="protein sequence ID" value="VCX37054.1"/>
    <property type="molecule type" value="Genomic_DNA"/>
</dbReference>
<proteinExistence type="predicted"/>
<dbReference type="AlphaFoldDB" id="A0A9X9M5A7"/>
<keyword evidence="2" id="KW-1185">Reference proteome</keyword>
<evidence type="ECO:0000313" key="2">
    <source>
        <dbReference type="Proteomes" id="UP000269945"/>
    </source>
</evidence>
<comment type="caution">
    <text evidence="1">The sequence shown here is derived from an EMBL/GenBank/DDBJ whole genome shotgun (WGS) entry which is preliminary data.</text>
</comment>
<organism evidence="1 2">
    <name type="scientific">Gulo gulo</name>
    <name type="common">Wolverine</name>
    <name type="synonym">Gluton</name>
    <dbReference type="NCBI Taxonomy" id="48420"/>
    <lineage>
        <taxon>Eukaryota</taxon>
        <taxon>Metazoa</taxon>
        <taxon>Chordata</taxon>
        <taxon>Craniata</taxon>
        <taxon>Vertebrata</taxon>
        <taxon>Euteleostomi</taxon>
        <taxon>Mammalia</taxon>
        <taxon>Eutheria</taxon>
        <taxon>Laurasiatheria</taxon>
        <taxon>Carnivora</taxon>
        <taxon>Caniformia</taxon>
        <taxon>Musteloidea</taxon>
        <taxon>Mustelidae</taxon>
        <taxon>Guloninae</taxon>
        <taxon>Gulo</taxon>
    </lineage>
</organism>